<evidence type="ECO:0000313" key="1">
    <source>
        <dbReference type="EMBL" id="SPK70427.1"/>
    </source>
</evidence>
<name>A0A375I714_9BURK</name>
<dbReference type="EMBL" id="OOEF01000048">
    <property type="protein sequence ID" value="SPK70427.1"/>
    <property type="molecule type" value="Genomic_DNA"/>
</dbReference>
<reference evidence="1 2" key="1">
    <citation type="submission" date="2018-01" db="EMBL/GenBank/DDBJ databases">
        <authorList>
            <person name="Gaut B.S."/>
            <person name="Morton B.R."/>
            <person name="Clegg M.T."/>
            <person name="Duvall M.R."/>
        </authorList>
    </citation>
    <scope>NUCLEOTIDE SEQUENCE [LARGE SCALE GENOMIC DNA]</scope>
    <source>
        <strain evidence="1">Cupriavidus taiwanensis LMG 19425</strain>
    </source>
</reference>
<evidence type="ECO:0000313" key="2">
    <source>
        <dbReference type="Proteomes" id="UP000255505"/>
    </source>
</evidence>
<sequence length="111" mass="13035">MWVFLIGYKSSLALGNSYPSAKRCTECQRRRERLYAREDGREFWGRVISGFGPRRQQNPCGEAIAVARRYLELHGIRGYIRWPNKEKRTRRREIVRHERGGGCVPKAVLRS</sequence>
<dbReference type="Proteomes" id="UP000255505">
    <property type="component" value="Unassembled WGS sequence"/>
</dbReference>
<organism evidence="1 2">
    <name type="scientific">Cupriavidus taiwanensis</name>
    <dbReference type="NCBI Taxonomy" id="164546"/>
    <lineage>
        <taxon>Bacteria</taxon>
        <taxon>Pseudomonadati</taxon>
        <taxon>Pseudomonadota</taxon>
        <taxon>Betaproteobacteria</taxon>
        <taxon>Burkholderiales</taxon>
        <taxon>Burkholderiaceae</taxon>
        <taxon>Cupriavidus</taxon>
    </lineage>
</organism>
<protein>
    <submittedName>
        <fullName evidence="1">Uncharacterized protein</fullName>
    </submittedName>
</protein>
<proteinExistence type="predicted"/>
<gene>
    <name evidence="1" type="ORF">CT19425_U520008</name>
</gene>
<dbReference type="AlphaFoldDB" id="A0A375I714"/>
<accession>A0A375I714</accession>